<dbReference type="GO" id="GO:0033786">
    <property type="term" value="F:heptose-1-phosphate adenylyltransferase activity"/>
    <property type="evidence" value="ECO:0007669"/>
    <property type="project" value="TreeGrafter"/>
</dbReference>
<dbReference type="Pfam" id="PF01467">
    <property type="entry name" value="CTP_transf_like"/>
    <property type="match status" value="1"/>
</dbReference>
<sequence length="475" mass="49635">MNVDLARLLDDVVDIKVAVIGDALLDVFVAGAMRGLCREAPAPVVAVLGHTEAPGAAANAAANVVALGGQVRLVSVAGHQLRNLLEAHRVPTANVLEGPTVVKKRVVAGGHILMRLDEGHGVGVMPALDANLADAVAQAHALVISDYEYGVLGPHRMPALHQASDRVDVTVVDAKHPARYRDLRPTASTPNYAEAVQMLGLPLLDNDGERLAQILGHGDDLLAATGARLVAVTLSGNGSVLFEQGRPPYRAVATGAAPHDVVGAGDVFAAALALALGAHAPAPIAVEFATQAATCASLGSAGITARCARQQLAARLHSGDKTLAVQDLAQWARTMHTAGMRIVFTNGCFDILHEGHVAVLSQAKALGDRLIVAINDDSSVRALKGPGRPVIDLSGRMRTLAALGCVDHVVAFSGPTPIELIEAVHPDLYVKGGDYASMALPELPVLRRLGVEVRLLEYVEDRSTSRIIEQVRSFS</sequence>
<dbReference type="UniPathway" id="UPA00958"/>
<dbReference type="InterPro" id="IPR002173">
    <property type="entry name" value="Carboh/pur_kinase_PfkB_CS"/>
</dbReference>
<protein>
    <submittedName>
        <fullName evidence="8">Bifunctional protein HldE</fullName>
    </submittedName>
</protein>
<keyword evidence="3" id="KW-0418">Kinase</keyword>
<name>A0A8J3Q590_9ACTN</name>
<dbReference type="PANTHER" id="PTHR46969">
    <property type="entry name" value="BIFUNCTIONAL PROTEIN HLDE"/>
    <property type="match status" value="1"/>
</dbReference>
<feature type="domain" description="Carbohydrate kinase PfkB" evidence="6">
    <location>
        <begin position="49"/>
        <end position="296"/>
    </location>
</feature>
<dbReference type="Proteomes" id="UP000612899">
    <property type="component" value="Unassembled WGS sequence"/>
</dbReference>
<evidence type="ECO:0000256" key="4">
    <source>
        <dbReference type="ARBA" id="ARBA00023268"/>
    </source>
</evidence>
<dbReference type="InterPro" id="IPR029056">
    <property type="entry name" value="Ribokinase-like"/>
</dbReference>
<dbReference type="SUPFAM" id="SSF52374">
    <property type="entry name" value="Nucleotidylyl transferase"/>
    <property type="match status" value="1"/>
</dbReference>
<gene>
    <name evidence="8" type="primary">hldE</name>
    <name evidence="8" type="ORF">Rhe02_15220</name>
</gene>
<evidence type="ECO:0000259" key="6">
    <source>
        <dbReference type="Pfam" id="PF00294"/>
    </source>
</evidence>
<evidence type="ECO:0000259" key="7">
    <source>
        <dbReference type="Pfam" id="PF01467"/>
    </source>
</evidence>
<keyword evidence="9" id="KW-1185">Reference proteome</keyword>
<dbReference type="Gene3D" id="3.40.50.620">
    <property type="entry name" value="HUPs"/>
    <property type="match status" value="1"/>
</dbReference>
<dbReference type="RefSeq" id="WP_203907362.1">
    <property type="nucleotide sequence ID" value="NZ_BONY01000007.1"/>
</dbReference>
<dbReference type="InterPro" id="IPR011611">
    <property type="entry name" value="PfkB_dom"/>
</dbReference>
<proteinExistence type="predicted"/>
<reference evidence="8" key="1">
    <citation type="submission" date="2021-01" db="EMBL/GenBank/DDBJ databases">
        <title>Whole genome shotgun sequence of Rhizocola hellebori NBRC 109834.</title>
        <authorList>
            <person name="Komaki H."/>
            <person name="Tamura T."/>
        </authorList>
    </citation>
    <scope>NUCLEOTIDE SEQUENCE</scope>
    <source>
        <strain evidence="8">NBRC 109834</strain>
    </source>
</reference>
<dbReference type="PROSITE" id="PS00584">
    <property type="entry name" value="PFKB_KINASES_2"/>
    <property type="match status" value="1"/>
</dbReference>
<organism evidence="8 9">
    <name type="scientific">Rhizocola hellebori</name>
    <dbReference type="NCBI Taxonomy" id="1392758"/>
    <lineage>
        <taxon>Bacteria</taxon>
        <taxon>Bacillati</taxon>
        <taxon>Actinomycetota</taxon>
        <taxon>Actinomycetes</taxon>
        <taxon>Micromonosporales</taxon>
        <taxon>Micromonosporaceae</taxon>
        <taxon>Rhizocola</taxon>
    </lineage>
</organism>
<dbReference type="InterPro" id="IPR004821">
    <property type="entry name" value="Cyt_trans-like"/>
</dbReference>
<evidence type="ECO:0000313" key="8">
    <source>
        <dbReference type="EMBL" id="GIH03455.1"/>
    </source>
</evidence>
<dbReference type="NCBIfam" id="TIGR00125">
    <property type="entry name" value="cyt_tran_rel"/>
    <property type="match status" value="1"/>
</dbReference>
<evidence type="ECO:0000256" key="3">
    <source>
        <dbReference type="ARBA" id="ARBA00022777"/>
    </source>
</evidence>
<evidence type="ECO:0000256" key="2">
    <source>
        <dbReference type="ARBA" id="ARBA00022679"/>
    </source>
</evidence>
<comment type="pathway">
    <text evidence="1">Bacterial outer membrane biogenesis; LPS core biosynthesis.</text>
</comment>
<keyword evidence="5" id="KW-0119">Carbohydrate metabolism</keyword>
<dbReference type="Pfam" id="PF00294">
    <property type="entry name" value="PfkB"/>
    <property type="match status" value="1"/>
</dbReference>
<dbReference type="SUPFAM" id="SSF53613">
    <property type="entry name" value="Ribokinase-like"/>
    <property type="match status" value="1"/>
</dbReference>
<keyword evidence="4" id="KW-0511">Multifunctional enzyme</keyword>
<dbReference type="InterPro" id="IPR014729">
    <property type="entry name" value="Rossmann-like_a/b/a_fold"/>
</dbReference>
<accession>A0A8J3Q590</accession>
<feature type="domain" description="Cytidyltransferase-like" evidence="7">
    <location>
        <begin position="344"/>
        <end position="469"/>
    </location>
</feature>
<dbReference type="Gene3D" id="3.40.1190.20">
    <property type="match status" value="1"/>
</dbReference>
<dbReference type="AlphaFoldDB" id="A0A8J3Q590"/>
<dbReference type="GO" id="GO:0009244">
    <property type="term" value="P:lipopolysaccharide core region biosynthetic process"/>
    <property type="evidence" value="ECO:0007669"/>
    <property type="project" value="UniProtKB-UniPathway"/>
</dbReference>
<evidence type="ECO:0000256" key="1">
    <source>
        <dbReference type="ARBA" id="ARBA00004713"/>
    </source>
</evidence>
<dbReference type="PANTHER" id="PTHR46969:SF1">
    <property type="entry name" value="BIFUNCTIONAL PROTEIN HLDE"/>
    <property type="match status" value="1"/>
</dbReference>
<evidence type="ECO:0000256" key="5">
    <source>
        <dbReference type="ARBA" id="ARBA00023277"/>
    </source>
</evidence>
<dbReference type="GO" id="GO:0005829">
    <property type="term" value="C:cytosol"/>
    <property type="evidence" value="ECO:0007669"/>
    <property type="project" value="TreeGrafter"/>
</dbReference>
<comment type="caution">
    <text evidence="8">The sequence shown here is derived from an EMBL/GenBank/DDBJ whole genome shotgun (WGS) entry which is preliminary data.</text>
</comment>
<dbReference type="EMBL" id="BONY01000007">
    <property type="protein sequence ID" value="GIH03455.1"/>
    <property type="molecule type" value="Genomic_DNA"/>
</dbReference>
<dbReference type="GO" id="GO:0033785">
    <property type="term" value="F:heptose 7-phosphate kinase activity"/>
    <property type="evidence" value="ECO:0007669"/>
    <property type="project" value="TreeGrafter"/>
</dbReference>
<keyword evidence="2" id="KW-0808">Transferase</keyword>
<evidence type="ECO:0000313" key="9">
    <source>
        <dbReference type="Proteomes" id="UP000612899"/>
    </source>
</evidence>